<dbReference type="SUPFAM" id="SSF55729">
    <property type="entry name" value="Acyl-CoA N-acyltransferases (Nat)"/>
    <property type="match status" value="1"/>
</dbReference>
<evidence type="ECO:0000313" key="4">
    <source>
        <dbReference type="EMBL" id="GEM39195.1"/>
    </source>
</evidence>
<reference evidence="4 5" key="1">
    <citation type="submission" date="2019-07" db="EMBL/GenBank/DDBJ databases">
        <title>Whole genome shotgun sequence of Nocardia ninae NBRC 108245.</title>
        <authorList>
            <person name="Hosoyama A."/>
            <person name="Uohara A."/>
            <person name="Ohji S."/>
            <person name="Ichikawa N."/>
        </authorList>
    </citation>
    <scope>NUCLEOTIDE SEQUENCE [LARGE SCALE GENOMIC DNA]</scope>
    <source>
        <strain evidence="4 5">NBRC 108245</strain>
    </source>
</reference>
<dbReference type="Pfam" id="PF00583">
    <property type="entry name" value="Acetyltransf_1"/>
    <property type="match status" value="1"/>
</dbReference>
<dbReference type="InterPro" id="IPR050832">
    <property type="entry name" value="Bact_Acetyltransf"/>
</dbReference>
<evidence type="ECO:0000259" key="3">
    <source>
        <dbReference type="PROSITE" id="PS51186"/>
    </source>
</evidence>
<dbReference type="Gene3D" id="3.40.630.30">
    <property type="match status" value="1"/>
</dbReference>
<evidence type="ECO:0000256" key="1">
    <source>
        <dbReference type="ARBA" id="ARBA00022679"/>
    </source>
</evidence>
<protein>
    <recommendedName>
        <fullName evidence="3">N-acetyltransferase domain-containing protein</fullName>
    </recommendedName>
</protein>
<organism evidence="4 5">
    <name type="scientific">Nocardia ninae NBRC 108245</name>
    <dbReference type="NCBI Taxonomy" id="1210091"/>
    <lineage>
        <taxon>Bacteria</taxon>
        <taxon>Bacillati</taxon>
        <taxon>Actinomycetota</taxon>
        <taxon>Actinomycetes</taxon>
        <taxon>Mycobacteriales</taxon>
        <taxon>Nocardiaceae</taxon>
        <taxon>Nocardia</taxon>
    </lineage>
</organism>
<sequence length="170" mass="19054">MPEPAPMIVATPDDAEDIAHLRNRLAQWMVDNGIGQWVPGEYPSTLVAEEAARGEWFVWREAGALVAAVRVVWRDPEFWGADDDTEAGYIHGLMVAPEQRGRDLGTRIIQFCADYTLANGVTLQRLDTAADNAVLRKYYTAQGFTELRETRLPPQFHGTTHVVLMEKMLA</sequence>
<feature type="domain" description="N-acetyltransferase" evidence="3">
    <location>
        <begin position="5"/>
        <end position="170"/>
    </location>
</feature>
<dbReference type="PROSITE" id="PS51186">
    <property type="entry name" value="GNAT"/>
    <property type="match status" value="1"/>
</dbReference>
<dbReference type="InterPro" id="IPR000182">
    <property type="entry name" value="GNAT_dom"/>
</dbReference>
<proteinExistence type="predicted"/>
<keyword evidence="1" id="KW-0808">Transferase</keyword>
<dbReference type="AlphaFoldDB" id="A0A511MEV7"/>
<comment type="caution">
    <text evidence="4">The sequence shown here is derived from an EMBL/GenBank/DDBJ whole genome shotgun (WGS) entry which is preliminary data.</text>
</comment>
<evidence type="ECO:0000256" key="2">
    <source>
        <dbReference type="ARBA" id="ARBA00023315"/>
    </source>
</evidence>
<gene>
    <name evidence="4" type="ORF">NN4_37140</name>
</gene>
<accession>A0A511MEV7</accession>
<dbReference type="PANTHER" id="PTHR43877">
    <property type="entry name" value="AMINOALKYLPHOSPHONATE N-ACETYLTRANSFERASE-RELATED-RELATED"/>
    <property type="match status" value="1"/>
</dbReference>
<dbReference type="GO" id="GO:0016747">
    <property type="term" value="F:acyltransferase activity, transferring groups other than amino-acyl groups"/>
    <property type="evidence" value="ECO:0007669"/>
    <property type="project" value="InterPro"/>
</dbReference>
<evidence type="ECO:0000313" key="5">
    <source>
        <dbReference type="Proteomes" id="UP000321424"/>
    </source>
</evidence>
<keyword evidence="2" id="KW-0012">Acyltransferase</keyword>
<dbReference type="Proteomes" id="UP000321424">
    <property type="component" value="Unassembled WGS sequence"/>
</dbReference>
<dbReference type="RefSeq" id="WP_246180938.1">
    <property type="nucleotide sequence ID" value="NZ_BJXA01000022.1"/>
</dbReference>
<dbReference type="EMBL" id="BJXA01000022">
    <property type="protein sequence ID" value="GEM39195.1"/>
    <property type="molecule type" value="Genomic_DNA"/>
</dbReference>
<dbReference type="InterPro" id="IPR016181">
    <property type="entry name" value="Acyl_CoA_acyltransferase"/>
</dbReference>
<dbReference type="CDD" id="cd04301">
    <property type="entry name" value="NAT_SF"/>
    <property type="match status" value="1"/>
</dbReference>
<keyword evidence="5" id="KW-1185">Reference proteome</keyword>
<name>A0A511MEV7_9NOCA</name>